<sequence>MGDRWRPDLLGSSRYIWYPLDFSSGSPQLVPADVWSVNIQAGTRFYFTTAHPSKMIKQFDVDATRRLFIGTYSAATGTSYEAENGQLGGSATIASDPSFSGGRVVGYLGRSFVNGGSNVLVDQPNTGGGHVILSVPVKVNLNSGANSITFGSGQTNYAGDLDRIIVY</sequence>
<evidence type="ECO:0000313" key="1">
    <source>
        <dbReference type="EMBL" id="PSR94128.1"/>
    </source>
</evidence>
<name>A0A2R6PNF6_9APHY</name>
<comment type="caution">
    <text evidence="1">The sequence shown here is derived from an EMBL/GenBank/DDBJ whole genome shotgun (WGS) entry which is preliminary data.</text>
</comment>
<dbReference type="Gene3D" id="2.60.120.260">
    <property type="entry name" value="Galactose-binding domain-like"/>
    <property type="match status" value="1"/>
</dbReference>
<proteinExistence type="predicted"/>
<dbReference type="OrthoDB" id="9970295at2759"/>
<evidence type="ECO:0000313" key="2">
    <source>
        <dbReference type="Proteomes" id="UP000186601"/>
    </source>
</evidence>
<dbReference type="AlphaFoldDB" id="A0A2R6PNF6"/>
<keyword evidence="2" id="KW-1185">Reference proteome</keyword>
<protein>
    <submittedName>
        <fullName evidence="1">Uncharacterized protein</fullName>
    </submittedName>
</protein>
<accession>A0A2R6PNF6</accession>
<dbReference type="Proteomes" id="UP000186601">
    <property type="component" value="Unassembled WGS sequence"/>
</dbReference>
<dbReference type="EMBL" id="MLYV02000463">
    <property type="protein sequence ID" value="PSR94128.1"/>
    <property type="molecule type" value="Genomic_DNA"/>
</dbReference>
<reference evidence="1 2" key="1">
    <citation type="submission" date="2018-02" db="EMBL/GenBank/DDBJ databases">
        <title>Genome sequence of the basidiomycete white-rot fungus Phlebia centrifuga.</title>
        <authorList>
            <person name="Granchi Z."/>
            <person name="Peng M."/>
            <person name="de Vries R.P."/>
            <person name="Hilden K."/>
            <person name="Makela M.R."/>
            <person name="Grigoriev I."/>
            <person name="Riley R."/>
        </authorList>
    </citation>
    <scope>NUCLEOTIDE SEQUENCE [LARGE SCALE GENOMIC DNA]</scope>
    <source>
        <strain evidence="1 2">FBCC195</strain>
    </source>
</reference>
<gene>
    <name evidence="1" type="ORF">PHLCEN_2v4556</name>
</gene>
<dbReference type="STRING" id="98765.A0A2R6PNF6"/>
<organism evidence="1 2">
    <name type="scientific">Hermanssonia centrifuga</name>
    <dbReference type="NCBI Taxonomy" id="98765"/>
    <lineage>
        <taxon>Eukaryota</taxon>
        <taxon>Fungi</taxon>
        <taxon>Dikarya</taxon>
        <taxon>Basidiomycota</taxon>
        <taxon>Agaricomycotina</taxon>
        <taxon>Agaricomycetes</taxon>
        <taxon>Polyporales</taxon>
        <taxon>Meruliaceae</taxon>
        <taxon>Hermanssonia</taxon>
    </lineage>
</organism>